<evidence type="ECO:0000313" key="1">
    <source>
        <dbReference type="EMBL" id="BBE20616.1"/>
    </source>
</evidence>
<evidence type="ECO:0000313" key="2">
    <source>
        <dbReference type="Proteomes" id="UP001193389"/>
    </source>
</evidence>
<reference evidence="1" key="1">
    <citation type="journal article" date="2020" name="Int. J. Syst. Evol. Microbiol.">
        <title>Aquipluma nitroreducens gen. nov. sp. nov., a novel facultatively anaerobic bacterium isolated from a freshwater lake.</title>
        <authorList>
            <person name="Watanabe M."/>
            <person name="Kojima H."/>
            <person name="Fukui M."/>
        </authorList>
    </citation>
    <scope>NUCLEOTIDE SEQUENCE</scope>
    <source>
        <strain evidence="1">MeG22</strain>
    </source>
</reference>
<keyword evidence="2" id="KW-1185">Reference proteome</keyword>
<organism evidence="1 2">
    <name type="scientific">Aquipluma nitroreducens</name>
    <dbReference type="NCBI Taxonomy" id="2010828"/>
    <lineage>
        <taxon>Bacteria</taxon>
        <taxon>Pseudomonadati</taxon>
        <taxon>Bacteroidota</taxon>
        <taxon>Bacteroidia</taxon>
        <taxon>Marinilabiliales</taxon>
        <taxon>Prolixibacteraceae</taxon>
        <taxon>Aquipluma</taxon>
    </lineage>
</organism>
<dbReference type="KEGG" id="anf:AQPE_4810"/>
<dbReference type="EMBL" id="AP018694">
    <property type="protein sequence ID" value="BBE20616.1"/>
    <property type="molecule type" value="Genomic_DNA"/>
</dbReference>
<dbReference type="AlphaFoldDB" id="A0A5K7SGJ1"/>
<name>A0A5K7SGJ1_9BACT</name>
<dbReference type="Proteomes" id="UP001193389">
    <property type="component" value="Chromosome"/>
</dbReference>
<proteinExistence type="predicted"/>
<sequence length="43" mass="5254">MIFISYGERQTIFSFLIFPFEWYKNGFFILKKMSNFYQIACIA</sequence>
<protein>
    <submittedName>
        <fullName evidence="1">Uncharacterized protein</fullName>
    </submittedName>
</protein>
<gene>
    <name evidence="1" type="ORF">AQPE_4810</name>
</gene>
<accession>A0A5K7SGJ1</accession>